<feature type="region of interest" description="Disordered" evidence="5">
    <location>
        <begin position="1"/>
        <end position="27"/>
    </location>
</feature>
<reference evidence="7 8" key="1">
    <citation type="submission" date="2013-11" db="EMBL/GenBank/DDBJ databases">
        <title>Genome sequencing of Stegodyphus mimosarum.</title>
        <authorList>
            <person name="Bechsgaard J."/>
        </authorList>
    </citation>
    <scope>NUCLEOTIDE SEQUENCE [LARGE SCALE GENOMIC DNA]</scope>
</reference>
<dbReference type="Gene3D" id="3.40.390.10">
    <property type="entry name" value="Collagenase (Catalytic Domain)"/>
    <property type="match status" value="1"/>
</dbReference>
<name>A0A087UIG1_STEMI</name>
<feature type="domain" description="Peptidase M12A" evidence="6">
    <location>
        <begin position="21"/>
        <end position="215"/>
    </location>
</feature>
<dbReference type="Proteomes" id="UP000054359">
    <property type="component" value="Unassembled WGS sequence"/>
</dbReference>
<dbReference type="PRINTS" id="PR00480">
    <property type="entry name" value="ASTACIN"/>
</dbReference>
<evidence type="ECO:0000256" key="4">
    <source>
        <dbReference type="RuleBase" id="RU361183"/>
    </source>
</evidence>
<accession>A0A087UIG1</accession>
<evidence type="ECO:0000259" key="6">
    <source>
        <dbReference type="PROSITE" id="PS51864"/>
    </source>
</evidence>
<evidence type="ECO:0000313" key="8">
    <source>
        <dbReference type="Proteomes" id="UP000054359"/>
    </source>
</evidence>
<gene>
    <name evidence="7" type="ORF">X975_01495</name>
</gene>
<comment type="caution">
    <text evidence="3">Lacks conserved residue(s) required for the propagation of feature annotation.</text>
</comment>
<dbReference type="AlphaFoldDB" id="A0A087UIG1"/>
<comment type="function">
    <text evidence="2">Zinc metalloprotease. Provoques deadhesion of endothelial cells from cell cultures, and also degradation of fibronectin, fibrinogen and gelatin in vitro. Its role in the venom is not fully understood but it might act as a spreading factor that facilitates diffusion of other venom toxins. Alternatively, it might be involved in the proteolytic processing of other venom toxins or it might play a role in extra-oral digestion of prey.</text>
</comment>
<dbReference type="InterPro" id="IPR034035">
    <property type="entry name" value="Astacin-like_dom"/>
</dbReference>
<feature type="binding site" evidence="3">
    <location>
        <position position="116"/>
    </location>
    <ligand>
        <name>Zn(2+)</name>
        <dbReference type="ChEBI" id="CHEBI:29105"/>
        <note>catalytic</note>
    </ligand>
</feature>
<dbReference type="GO" id="GO:0008270">
    <property type="term" value="F:zinc ion binding"/>
    <property type="evidence" value="ECO:0007669"/>
    <property type="project" value="UniProtKB-UniRule"/>
</dbReference>
<evidence type="ECO:0000313" key="7">
    <source>
        <dbReference type="EMBL" id="KFM77150.1"/>
    </source>
</evidence>
<sequence>MENEGLFEGDIMGIEPDQDRNAVPKDSQRWPNGTVVYLVDEALYPIWETIMLAMRHIEEKTCIKFVHKDYYHRNYVKIFKGNGCWSQWGFYNQGEQRISLGDGCSPFGTVVHELLHTIGFEHEHNRSDRDDYLTINWHNIDTNWYYAFKKLLPDQNRLYTPFDYDSIMLYGETAFSREWGLKSMEAKDGRYLKPTYEKEGMSDSDVKRLNMLYNC</sequence>
<evidence type="ECO:0000256" key="5">
    <source>
        <dbReference type="SAM" id="MobiDB-lite"/>
    </source>
</evidence>
<dbReference type="EMBL" id="KK119952">
    <property type="protein sequence ID" value="KFM77150.1"/>
    <property type="molecule type" value="Genomic_DNA"/>
</dbReference>
<dbReference type="PANTHER" id="PTHR10127">
    <property type="entry name" value="DISCOIDIN, CUB, EGF, LAMININ , AND ZINC METALLOPROTEASE DOMAIN CONTAINING"/>
    <property type="match status" value="1"/>
</dbReference>
<evidence type="ECO:0000256" key="3">
    <source>
        <dbReference type="PROSITE-ProRule" id="PRU01211"/>
    </source>
</evidence>
<dbReference type="OMA" id="HTDEQDY"/>
<proteinExistence type="predicted"/>
<dbReference type="OrthoDB" id="291007at2759"/>
<evidence type="ECO:0000256" key="2">
    <source>
        <dbReference type="ARBA" id="ARBA00025529"/>
    </source>
</evidence>
<keyword evidence="3 4" id="KW-0378">Hydrolase</keyword>
<feature type="binding site" evidence="3">
    <location>
        <position position="112"/>
    </location>
    <ligand>
        <name>Zn(2+)</name>
        <dbReference type="ChEBI" id="CHEBI:29105"/>
        <note>catalytic</note>
    </ligand>
</feature>
<keyword evidence="3 4" id="KW-0862">Zinc</keyword>
<dbReference type="EC" id="3.4.24.-" evidence="4"/>
<dbReference type="SUPFAM" id="SSF55486">
    <property type="entry name" value="Metalloproteases ('zincins'), catalytic domain"/>
    <property type="match status" value="1"/>
</dbReference>
<dbReference type="Pfam" id="PF01400">
    <property type="entry name" value="Astacin"/>
    <property type="match status" value="1"/>
</dbReference>
<dbReference type="InterPro" id="IPR024079">
    <property type="entry name" value="MetalloPept_cat_dom_sf"/>
</dbReference>
<feature type="compositionally biased region" description="Basic and acidic residues" evidence="5">
    <location>
        <begin position="17"/>
        <end position="27"/>
    </location>
</feature>
<feature type="non-terminal residue" evidence="7">
    <location>
        <position position="215"/>
    </location>
</feature>
<keyword evidence="8" id="KW-1185">Reference proteome</keyword>
<dbReference type="SMART" id="SM00235">
    <property type="entry name" value="ZnMc"/>
    <property type="match status" value="1"/>
</dbReference>
<dbReference type="InterPro" id="IPR006026">
    <property type="entry name" value="Peptidase_Metallo"/>
</dbReference>
<comment type="subunit">
    <text evidence="1">Monomer.</text>
</comment>
<dbReference type="MEROPS" id="M12.032"/>
<keyword evidence="3 4" id="KW-0479">Metal-binding</keyword>
<feature type="active site" evidence="3">
    <location>
        <position position="113"/>
    </location>
</feature>
<dbReference type="CDD" id="cd04280">
    <property type="entry name" value="ZnMc_astacin_like"/>
    <property type="match status" value="1"/>
</dbReference>
<keyword evidence="3 4" id="KW-0482">Metalloprotease</keyword>
<dbReference type="GO" id="GO:0006508">
    <property type="term" value="P:proteolysis"/>
    <property type="evidence" value="ECO:0007669"/>
    <property type="project" value="UniProtKB-KW"/>
</dbReference>
<dbReference type="PANTHER" id="PTHR10127:SF883">
    <property type="entry name" value="ZINC METALLOPROTEINASE NAS-8"/>
    <property type="match status" value="1"/>
</dbReference>
<dbReference type="STRING" id="407821.A0A087UIG1"/>
<feature type="binding site" evidence="3">
    <location>
        <position position="122"/>
    </location>
    <ligand>
        <name>Zn(2+)</name>
        <dbReference type="ChEBI" id="CHEBI:29105"/>
        <note>catalytic</note>
    </ligand>
</feature>
<dbReference type="GO" id="GO:0004222">
    <property type="term" value="F:metalloendopeptidase activity"/>
    <property type="evidence" value="ECO:0007669"/>
    <property type="project" value="UniProtKB-UniRule"/>
</dbReference>
<dbReference type="PROSITE" id="PS51864">
    <property type="entry name" value="ASTACIN"/>
    <property type="match status" value="1"/>
</dbReference>
<organism evidence="7 8">
    <name type="scientific">Stegodyphus mimosarum</name>
    <name type="common">African social velvet spider</name>
    <dbReference type="NCBI Taxonomy" id="407821"/>
    <lineage>
        <taxon>Eukaryota</taxon>
        <taxon>Metazoa</taxon>
        <taxon>Ecdysozoa</taxon>
        <taxon>Arthropoda</taxon>
        <taxon>Chelicerata</taxon>
        <taxon>Arachnida</taxon>
        <taxon>Araneae</taxon>
        <taxon>Araneomorphae</taxon>
        <taxon>Entelegynae</taxon>
        <taxon>Eresoidea</taxon>
        <taxon>Eresidae</taxon>
        <taxon>Stegodyphus</taxon>
    </lineage>
</organism>
<comment type="cofactor">
    <cofactor evidence="3 4">
        <name>Zn(2+)</name>
        <dbReference type="ChEBI" id="CHEBI:29105"/>
    </cofactor>
    <text evidence="3 4">Binds 1 zinc ion per subunit.</text>
</comment>
<dbReference type="InterPro" id="IPR001506">
    <property type="entry name" value="Peptidase_M12A"/>
</dbReference>
<protein>
    <recommendedName>
        <fullName evidence="4">Metalloendopeptidase</fullName>
        <ecNumber evidence="4">3.4.24.-</ecNumber>
    </recommendedName>
</protein>
<keyword evidence="3 4" id="KW-0645">Protease</keyword>
<evidence type="ECO:0000256" key="1">
    <source>
        <dbReference type="ARBA" id="ARBA00011245"/>
    </source>
</evidence>